<dbReference type="Proteomes" id="UP000008042">
    <property type="component" value="Segment"/>
</dbReference>
<evidence type="ECO:0000313" key="2">
    <source>
        <dbReference type="Proteomes" id="UP000008042"/>
    </source>
</evidence>
<dbReference type="KEGG" id="vg:13826702"/>
<name>K4HYN9_9CAUD</name>
<accession>K4HYN9</accession>
<evidence type="ECO:0000313" key="1">
    <source>
        <dbReference type="EMBL" id="AFU62038.1"/>
    </source>
</evidence>
<dbReference type="OrthoDB" id="12723at10239"/>
<protein>
    <submittedName>
        <fullName evidence="1">Uncharacterized protein</fullName>
    </submittedName>
</protein>
<dbReference type="GeneID" id="13826702"/>
<gene>
    <name evidence="1" type="ORF">phiHau3_60</name>
</gene>
<dbReference type="EMBL" id="JX182369">
    <property type="protein sequence ID" value="AFU62038.1"/>
    <property type="molecule type" value="Genomic_DNA"/>
</dbReference>
<proteinExistence type="predicted"/>
<dbReference type="RefSeq" id="YP_006906236.1">
    <property type="nucleotide sequence ID" value="NC_018836.1"/>
</dbReference>
<keyword evidence="2" id="KW-1185">Reference proteome</keyword>
<sequence length="152" mass="16513">MRLTPRRHEVQALVDILTDPTFDTPEAMAKAVLKEAASIIQMRDLWVLTHIWEDGRKGLNYGPFGSTAEAEAFAKKVAFGGTGRVIPLTSSGIALANHDGKAGWPGYCYDPQCGHPPYTHSAAGAARGQCQLTTCECVKFVKDPPKTKKTKK</sequence>
<reference evidence="2" key="1">
    <citation type="submission" date="2012-06" db="EMBL/GenBank/DDBJ databases">
        <authorList>
            <person name="Smith M.C.M."/>
            <person name="Hendrix R."/>
            <person name="Hatfull G.F."/>
            <person name="Buttner M.J."/>
            <person name="Bibb M.J."/>
        </authorList>
    </citation>
    <scope>NUCLEOTIDE SEQUENCE [LARGE SCALE GENOMIC DNA]</scope>
</reference>
<organism evidence="1 2">
    <name type="scientific">Streptomyces phage phiHau3</name>
    <dbReference type="NCBI Taxonomy" id="1204524"/>
    <lineage>
        <taxon>Viruses</taxon>
        <taxon>Duplodnaviria</taxon>
        <taxon>Heunggongvirae</taxon>
        <taxon>Uroviricota</taxon>
        <taxon>Caudoviricetes</taxon>
        <taxon>Arquatrovirinae</taxon>
        <taxon>Hautrevirus</taxon>
        <taxon>Hautrevirus hau3</taxon>
    </lineage>
</organism>